<proteinExistence type="predicted"/>
<protein>
    <submittedName>
        <fullName evidence="1">Uncharacterized protein</fullName>
    </submittedName>
</protein>
<gene>
    <name evidence="1" type="ORF">AAE3_LOCUS7857</name>
</gene>
<accession>A0A8S0W0Q4</accession>
<dbReference type="AlphaFoldDB" id="A0A8S0W0Q4"/>
<organism evidence="1 2">
    <name type="scientific">Cyclocybe aegerita</name>
    <name type="common">Black poplar mushroom</name>
    <name type="synonym">Agrocybe aegerita</name>
    <dbReference type="NCBI Taxonomy" id="1973307"/>
    <lineage>
        <taxon>Eukaryota</taxon>
        <taxon>Fungi</taxon>
        <taxon>Dikarya</taxon>
        <taxon>Basidiomycota</taxon>
        <taxon>Agaricomycotina</taxon>
        <taxon>Agaricomycetes</taxon>
        <taxon>Agaricomycetidae</taxon>
        <taxon>Agaricales</taxon>
        <taxon>Agaricineae</taxon>
        <taxon>Bolbitiaceae</taxon>
        <taxon>Cyclocybe</taxon>
    </lineage>
</organism>
<dbReference type="EMBL" id="CACVBS010000050">
    <property type="protein sequence ID" value="CAA7265625.1"/>
    <property type="molecule type" value="Genomic_DNA"/>
</dbReference>
<sequence>MWKVLISWDNVEEASFVGITISDAIYLLQTAQKLRKCIFLEVDDGVHDKLVIKPPMVVNSSITSLHMGLACMDSLSDFWGRIRCPSLREVTFHYSAQHLAPFTQFLASSKCSITHLCFVREDWFNNPDEEREILEFFAAVPTLETLDFQAGLPSAFFDKIAAEPKFLPLLRSFRYEGGRRLTCPWMSTIKAVDSRLTLEANDGQSALRSLTFAPFTSLTSSKFQQFPSGPYLEQATVAHLLRLRDRGVEIRIQDGARDVIEASRPVIHGIRNGRLCRIN</sequence>
<reference evidence="1 2" key="1">
    <citation type="submission" date="2020-01" db="EMBL/GenBank/DDBJ databases">
        <authorList>
            <person name="Gupta K D."/>
        </authorList>
    </citation>
    <scope>NUCLEOTIDE SEQUENCE [LARGE SCALE GENOMIC DNA]</scope>
</reference>
<evidence type="ECO:0000313" key="2">
    <source>
        <dbReference type="Proteomes" id="UP000467700"/>
    </source>
</evidence>
<name>A0A8S0W0Q4_CYCAE</name>
<keyword evidence="2" id="KW-1185">Reference proteome</keyword>
<dbReference type="Proteomes" id="UP000467700">
    <property type="component" value="Unassembled WGS sequence"/>
</dbReference>
<evidence type="ECO:0000313" key="1">
    <source>
        <dbReference type="EMBL" id="CAA7265625.1"/>
    </source>
</evidence>
<comment type="caution">
    <text evidence="1">The sequence shown here is derived from an EMBL/GenBank/DDBJ whole genome shotgun (WGS) entry which is preliminary data.</text>
</comment>